<comment type="caution">
    <text evidence="9">The sequence shown here is derived from an EMBL/GenBank/DDBJ whole genome shotgun (WGS) entry which is preliminary data.</text>
</comment>
<feature type="region of interest" description="Disordered" evidence="7">
    <location>
        <begin position="543"/>
        <end position="574"/>
    </location>
</feature>
<keyword evidence="10" id="KW-1185">Reference proteome</keyword>
<dbReference type="EC" id="3.4.19.12" evidence="2"/>
<feature type="compositionally biased region" description="Polar residues" evidence="7">
    <location>
        <begin position="273"/>
        <end position="282"/>
    </location>
</feature>
<sequence>MNGRHLPAGQGMPPDVGRRRPHNNYQQHHNQHQQHQQYPPQMYQNYMQPYGAGYYAQHMPQQYHNAPPPLQYHQYAPPPYVRSPPPAMQQHYMPAPIPQQQQPYPRPQQSPAVTVPYQAPPPQAPSSTQSSHTVPVPMTPPTPQKALSVAPSSPAQDESPRRPFTKPLPWLSRPDLSWPARKARRKRKTATQSADLVTPTPEAQEEAKKETLEEKVQTEDKAEQKTAEEEPKQVEEEVIARSETPSSQRASDDNSTNPTTPSSQQASASGQGETTPVPSKQKGSGAVVPAIPKAIAREAKPIQEKKDDAQPEISNTGETRVVESTPDNAENEEVKEATPAPKAWSKPKMWAGLFNPAAAGSSAPLNESGPGSATPAVTKSNAESLAEALRSFDAVKNDSKVAFLKPRGLVNTGNMCYMNSVLQVLIFCTPFFSFLDQVSKRAAHSFKSDTPLIDAMILFKQEYPVIDSAVSVDQLRRRLKDGDLEQYGDPFTPDFVYNAINRLPRFSSMRRGHQQDAEEFLGFLLEGLHDECVYVMRNSSSNTTSAIATPTNGPSSPISEAGSAPGSAAGKENGWLEVGPKQKAAITRSSGSITTGSPLTKIFGGNLRSELRVPGLKDSVTLEPYQPLQLDIGAPHVNNIVDALKGLTRSEVLHGDFKSPKGPNVTATKQVFIETLPPVLILHLKRFQYDNAGGTQKIWKKVGYPLELEIPKEVFPRQQRAAYAHTGLPKYRLIAAVYHHGKNASGGHYTVDVRRQDGKEWIRLDDTVIRRVRSEEVAEGGSEEDPKVLAAALDVHKKETCGNGFAAIDGEEDADQDGWKQASGTGKKWSAVANGTSTPKAKTEKFSIKDNKVAYMLFYQKI</sequence>
<protein>
    <recommendedName>
        <fullName evidence="2">ubiquitinyl hydrolase 1</fullName>
        <ecNumber evidence="2">3.4.19.12</ecNumber>
    </recommendedName>
</protein>
<feature type="compositionally biased region" description="Basic and acidic residues" evidence="7">
    <location>
        <begin position="205"/>
        <end position="240"/>
    </location>
</feature>
<keyword evidence="5" id="KW-0378">Hydrolase</keyword>
<proteinExistence type="predicted"/>
<dbReference type="PANTHER" id="PTHR24006:SF687">
    <property type="entry name" value="UBIQUITIN CARBOXYL-TERMINAL HYDROLASE 10"/>
    <property type="match status" value="1"/>
</dbReference>
<evidence type="ECO:0000313" key="10">
    <source>
        <dbReference type="Proteomes" id="UP001595075"/>
    </source>
</evidence>
<evidence type="ECO:0000256" key="2">
    <source>
        <dbReference type="ARBA" id="ARBA00012759"/>
    </source>
</evidence>
<dbReference type="Pfam" id="PF00443">
    <property type="entry name" value="UCH"/>
    <property type="match status" value="1"/>
</dbReference>
<feature type="domain" description="USP" evidence="8">
    <location>
        <begin position="407"/>
        <end position="799"/>
    </location>
</feature>
<gene>
    <name evidence="9" type="ORF">VTL71DRAFT_13139</name>
</gene>
<feature type="compositionally biased region" description="Basic and acidic residues" evidence="7">
    <location>
        <begin position="295"/>
        <end position="309"/>
    </location>
</feature>
<name>A0ABR4CPQ0_9HELO</name>
<evidence type="ECO:0000256" key="6">
    <source>
        <dbReference type="ARBA" id="ARBA00022807"/>
    </source>
</evidence>
<evidence type="ECO:0000313" key="9">
    <source>
        <dbReference type="EMBL" id="KAL2071904.1"/>
    </source>
</evidence>
<keyword evidence="4" id="KW-0833">Ubl conjugation pathway</keyword>
<evidence type="ECO:0000256" key="5">
    <source>
        <dbReference type="ARBA" id="ARBA00022801"/>
    </source>
</evidence>
<dbReference type="SUPFAM" id="SSF54001">
    <property type="entry name" value="Cysteine proteinases"/>
    <property type="match status" value="1"/>
</dbReference>
<dbReference type="EMBL" id="JAZHXI010000005">
    <property type="protein sequence ID" value="KAL2071904.1"/>
    <property type="molecule type" value="Genomic_DNA"/>
</dbReference>
<feature type="compositionally biased region" description="Low complexity" evidence="7">
    <location>
        <begin position="98"/>
        <end position="117"/>
    </location>
</feature>
<dbReference type="PROSITE" id="PS50235">
    <property type="entry name" value="USP_3"/>
    <property type="match status" value="1"/>
</dbReference>
<feature type="region of interest" description="Disordered" evidence="7">
    <location>
        <begin position="360"/>
        <end position="379"/>
    </location>
</feature>
<dbReference type="PANTHER" id="PTHR24006">
    <property type="entry name" value="UBIQUITIN CARBOXYL-TERMINAL HYDROLASE"/>
    <property type="match status" value="1"/>
</dbReference>
<feature type="compositionally biased region" description="Low complexity" evidence="7">
    <location>
        <begin position="262"/>
        <end position="272"/>
    </location>
</feature>
<evidence type="ECO:0000256" key="3">
    <source>
        <dbReference type="ARBA" id="ARBA00022670"/>
    </source>
</evidence>
<evidence type="ECO:0000256" key="1">
    <source>
        <dbReference type="ARBA" id="ARBA00000707"/>
    </source>
</evidence>
<dbReference type="Gene3D" id="3.90.70.10">
    <property type="entry name" value="Cysteine proteinases"/>
    <property type="match status" value="1"/>
</dbReference>
<feature type="compositionally biased region" description="Low complexity" evidence="7">
    <location>
        <begin position="125"/>
        <end position="136"/>
    </location>
</feature>
<evidence type="ECO:0000256" key="7">
    <source>
        <dbReference type="SAM" id="MobiDB-lite"/>
    </source>
</evidence>
<feature type="region of interest" description="Disordered" evidence="7">
    <location>
        <begin position="65"/>
        <end position="342"/>
    </location>
</feature>
<dbReference type="InterPro" id="IPR028889">
    <property type="entry name" value="USP"/>
</dbReference>
<dbReference type="InterPro" id="IPR018200">
    <property type="entry name" value="USP_CS"/>
</dbReference>
<evidence type="ECO:0000259" key="8">
    <source>
        <dbReference type="PROSITE" id="PS50235"/>
    </source>
</evidence>
<reference evidence="9 10" key="1">
    <citation type="journal article" date="2024" name="Commun. Biol.">
        <title>Comparative genomic analysis of thermophilic fungi reveals convergent evolutionary adaptations and gene losses.</title>
        <authorList>
            <person name="Steindorff A.S."/>
            <person name="Aguilar-Pontes M.V."/>
            <person name="Robinson A.J."/>
            <person name="Andreopoulos B."/>
            <person name="LaButti K."/>
            <person name="Kuo A."/>
            <person name="Mondo S."/>
            <person name="Riley R."/>
            <person name="Otillar R."/>
            <person name="Haridas S."/>
            <person name="Lipzen A."/>
            <person name="Grimwood J."/>
            <person name="Schmutz J."/>
            <person name="Clum A."/>
            <person name="Reid I.D."/>
            <person name="Moisan M.C."/>
            <person name="Butler G."/>
            <person name="Nguyen T.T.M."/>
            <person name="Dewar K."/>
            <person name="Conant G."/>
            <person name="Drula E."/>
            <person name="Henrissat B."/>
            <person name="Hansel C."/>
            <person name="Singer S."/>
            <person name="Hutchinson M.I."/>
            <person name="de Vries R.P."/>
            <person name="Natvig D.O."/>
            <person name="Powell A.J."/>
            <person name="Tsang A."/>
            <person name="Grigoriev I.V."/>
        </authorList>
    </citation>
    <scope>NUCLEOTIDE SEQUENCE [LARGE SCALE GENOMIC DNA]</scope>
    <source>
        <strain evidence="9 10">CBS 494.80</strain>
    </source>
</reference>
<accession>A0ABR4CPQ0</accession>
<feature type="compositionally biased region" description="Polar residues" evidence="7">
    <location>
        <begin position="243"/>
        <end position="261"/>
    </location>
</feature>
<comment type="catalytic activity">
    <reaction evidence="1">
        <text>Thiol-dependent hydrolysis of ester, thioester, amide, peptide and isopeptide bonds formed by the C-terminal Gly of ubiquitin (a 76-residue protein attached to proteins as an intracellular targeting signal).</text>
        <dbReference type="EC" id="3.4.19.12"/>
    </reaction>
</comment>
<feature type="compositionally biased region" description="Low complexity" evidence="7">
    <location>
        <begin position="543"/>
        <end position="570"/>
    </location>
</feature>
<dbReference type="CDD" id="cd02257">
    <property type="entry name" value="Peptidase_C19"/>
    <property type="match status" value="1"/>
</dbReference>
<dbReference type="InterPro" id="IPR001394">
    <property type="entry name" value="Peptidase_C19_UCH"/>
</dbReference>
<evidence type="ECO:0000256" key="4">
    <source>
        <dbReference type="ARBA" id="ARBA00022786"/>
    </source>
</evidence>
<dbReference type="InterPro" id="IPR050164">
    <property type="entry name" value="Peptidase_C19"/>
</dbReference>
<feature type="region of interest" description="Disordered" evidence="7">
    <location>
        <begin position="1"/>
        <end position="38"/>
    </location>
</feature>
<feature type="compositionally biased region" description="Low complexity" evidence="7">
    <location>
        <begin position="23"/>
        <end position="38"/>
    </location>
</feature>
<dbReference type="InterPro" id="IPR038765">
    <property type="entry name" value="Papain-like_cys_pep_sf"/>
</dbReference>
<feature type="compositionally biased region" description="Pro residues" evidence="7">
    <location>
        <begin position="66"/>
        <end position="87"/>
    </location>
</feature>
<feature type="compositionally biased region" description="Polar residues" evidence="7">
    <location>
        <begin position="363"/>
        <end position="379"/>
    </location>
</feature>
<keyword evidence="3" id="KW-0645">Protease</keyword>
<organism evidence="9 10">
    <name type="scientific">Oculimacula yallundae</name>
    <dbReference type="NCBI Taxonomy" id="86028"/>
    <lineage>
        <taxon>Eukaryota</taxon>
        <taxon>Fungi</taxon>
        <taxon>Dikarya</taxon>
        <taxon>Ascomycota</taxon>
        <taxon>Pezizomycotina</taxon>
        <taxon>Leotiomycetes</taxon>
        <taxon>Helotiales</taxon>
        <taxon>Ploettnerulaceae</taxon>
        <taxon>Oculimacula</taxon>
    </lineage>
</organism>
<keyword evidence="6" id="KW-0788">Thiol protease</keyword>
<feature type="region of interest" description="Disordered" evidence="7">
    <location>
        <begin position="812"/>
        <end position="836"/>
    </location>
</feature>
<dbReference type="Proteomes" id="UP001595075">
    <property type="component" value="Unassembled WGS sequence"/>
</dbReference>
<dbReference type="PROSITE" id="PS00972">
    <property type="entry name" value="USP_1"/>
    <property type="match status" value="1"/>
</dbReference>